<reference evidence="8" key="1">
    <citation type="submission" date="2019-12" db="EMBL/GenBank/DDBJ databases">
        <authorList>
            <person name="Awala S.I."/>
            <person name="Rhee S.K."/>
        </authorList>
    </citation>
    <scope>NUCLEOTIDE SEQUENCE [LARGE SCALE GENOMIC DNA]</scope>
    <source>
        <strain evidence="8">IM1</strain>
    </source>
</reference>
<evidence type="ECO:0000313" key="7">
    <source>
        <dbReference type="EMBL" id="QJD30118.1"/>
    </source>
</evidence>
<comment type="subcellular location">
    <subcellularLocation>
        <location evidence="1">Membrane</location>
        <topology evidence="1">Multi-pass membrane protein</topology>
    </subcellularLocation>
</comment>
<dbReference type="RefSeq" id="WP_169603397.1">
    <property type="nucleotide sequence ID" value="NZ_CP046565.1"/>
</dbReference>
<accession>A0A858Q8C1</accession>
<evidence type="ECO:0000313" key="8">
    <source>
        <dbReference type="Proteomes" id="UP000503004"/>
    </source>
</evidence>
<evidence type="ECO:0000256" key="1">
    <source>
        <dbReference type="ARBA" id="ARBA00004141"/>
    </source>
</evidence>
<name>A0A858Q8C1_9GAMM</name>
<evidence type="ECO:0000256" key="3">
    <source>
        <dbReference type="ARBA" id="ARBA00022692"/>
    </source>
</evidence>
<feature type="transmembrane region" description="Helical" evidence="6">
    <location>
        <begin position="531"/>
        <end position="550"/>
    </location>
</feature>
<feature type="transmembrane region" description="Helical" evidence="6">
    <location>
        <begin position="336"/>
        <end position="354"/>
    </location>
</feature>
<keyword evidence="5 6" id="KW-0472">Membrane</keyword>
<evidence type="ECO:0008006" key="9">
    <source>
        <dbReference type="Google" id="ProtNLM"/>
    </source>
</evidence>
<feature type="transmembrane region" description="Helical" evidence="6">
    <location>
        <begin position="108"/>
        <end position="127"/>
    </location>
</feature>
<dbReference type="Pfam" id="PF03092">
    <property type="entry name" value="BT1"/>
    <property type="match status" value="1"/>
</dbReference>
<evidence type="ECO:0000256" key="2">
    <source>
        <dbReference type="ARBA" id="ARBA00022448"/>
    </source>
</evidence>
<dbReference type="EMBL" id="CP046565">
    <property type="protein sequence ID" value="QJD30118.1"/>
    <property type="molecule type" value="Genomic_DNA"/>
</dbReference>
<keyword evidence="4 6" id="KW-1133">Transmembrane helix</keyword>
<evidence type="ECO:0000256" key="6">
    <source>
        <dbReference type="SAM" id="Phobius"/>
    </source>
</evidence>
<feature type="transmembrane region" description="Helical" evidence="6">
    <location>
        <begin position="45"/>
        <end position="64"/>
    </location>
</feature>
<dbReference type="KEGG" id="metu:GNH96_09140"/>
<proteinExistence type="predicted"/>
<feature type="transmembrane region" description="Helical" evidence="6">
    <location>
        <begin position="402"/>
        <end position="423"/>
    </location>
</feature>
<dbReference type="AlphaFoldDB" id="A0A858Q8C1"/>
<protein>
    <recommendedName>
        <fullName evidence="9">Major facilitator superfamily MFS_1</fullName>
    </recommendedName>
</protein>
<feature type="transmembrane region" description="Helical" evidence="6">
    <location>
        <begin position="306"/>
        <end position="324"/>
    </location>
</feature>
<feature type="transmembrane region" description="Helical" evidence="6">
    <location>
        <begin position="283"/>
        <end position="300"/>
    </location>
</feature>
<evidence type="ECO:0000256" key="4">
    <source>
        <dbReference type="ARBA" id="ARBA00022989"/>
    </source>
</evidence>
<sequence length="564" mass="61826">MQFPEDQSPHDRESIATHAGLVRQWLDANILELGREVRLSYLPPLMVYLAAGISGLTGIVGTFFVKEYLGLSAEFLAALGFWAMLPWAMKMPMGHLVDLLWRHKGRLIYLGAGLVALSLIIMIGLLAKPAAMREIMSPESWYVLSVLLAPMGYVIQDTVADAMTVEAVPRVDEAGHPVPAEQLKLAHTTMQTLGRVAIISGTLLVAAVNVLMFSGVEGMSLAQKKEIYLEIYRLALIIPVVSIGGVWLSEMLKHREARRLAAQGFETDAIQRLQATQMETPEVNGWILGGSLAFLAFSVVMGLADFQFSAEIVFAGSMGIVLFLMRQLTEDLSPDARLELLGTAAVIFVFRAIPTSGAGSTWWMIDELGFDQQFLSKLSLLASALALFGMFIFRRFMAERSVIYVFGALTVAGAVLYLPNIAMFYGFHHWTAKLTHGLIDARAIALIDTALESPLGQIAMIPMLTWIARSAPSALKATYFAVMAAFTNLALSLSQLGTKYLNQIFTVTREVKDSVTGAVKIPADYSQLGELYITVALLGLILPLTTIYLVQRHVPRLAKQEARD</sequence>
<feature type="transmembrane region" description="Helical" evidence="6">
    <location>
        <begin position="374"/>
        <end position="393"/>
    </location>
</feature>
<organism evidence="7 8">
    <name type="scientific">Methylococcus geothermalis</name>
    <dbReference type="NCBI Taxonomy" id="2681310"/>
    <lineage>
        <taxon>Bacteria</taxon>
        <taxon>Pseudomonadati</taxon>
        <taxon>Pseudomonadota</taxon>
        <taxon>Gammaproteobacteria</taxon>
        <taxon>Methylococcales</taxon>
        <taxon>Methylococcaceae</taxon>
        <taxon>Methylococcus</taxon>
    </lineage>
</organism>
<dbReference type="PANTHER" id="PTHR31585:SF5">
    <property type="entry name" value="RNA-BINDING S4 DOMAIN-CONTAINING PROTEIN"/>
    <property type="match status" value="1"/>
</dbReference>
<gene>
    <name evidence="7" type="ORF">GNH96_09140</name>
</gene>
<feature type="transmembrane region" description="Helical" evidence="6">
    <location>
        <begin position="71"/>
        <end position="88"/>
    </location>
</feature>
<keyword evidence="2" id="KW-0813">Transport</keyword>
<feature type="transmembrane region" description="Helical" evidence="6">
    <location>
        <begin position="231"/>
        <end position="249"/>
    </location>
</feature>
<keyword evidence="3 6" id="KW-0812">Transmembrane</keyword>
<dbReference type="GO" id="GO:0016020">
    <property type="term" value="C:membrane"/>
    <property type="evidence" value="ECO:0007669"/>
    <property type="project" value="UniProtKB-SubCell"/>
</dbReference>
<dbReference type="InterPro" id="IPR039309">
    <property type="entry name" value="BT1"/>
</dbReference>
<feature type="transmembrane region" description="Helical" evidence="6">
    <location>
        <begin position="192"/>
        <end position="211"/>
    </location>
</feature>
<keyword evidence="8" id="KW-1185">Reference proteome</keyword>
<evidence type="ECO:0000256" key="5">
    <source>
        <dbReference type="ARBA" id="ARBA00023136"/>
    </source>
</evidence>
<dbReference type="Proteomes" id="UP000503004">
    <property type="component" value="Chromosome"/>
</dbReference>
<dbReference type="PANTHER" id="PTHR31585">
    <property type="entry name" value="FOLATE-BIOPTERIN TRANSPORTER 1, CHLOROPLASTIC"/>
    <property type="match status" value="1"/>
</dbReference>